<sequence length="306" mass="34278">MARDKNATRSLGGGRLLHHTIDHEDSDGEEAFNDDPISLLDTRDFSNISFRRKTSRMTGLKKIEGYLGDESRNVIEASMADDNTFTVVKKCEDNTFTVVQEREDNTFTLLKEPKNNTSTVVQEPKSNTPTAVGERDEEGELSYGMTTLSITDIGDESYDMTAHGDETLTECMIKTAPVSTSTMRTDNCSEPEMSHVESIRAKFMDSTAESTSEMMMFLNDESVVESDLDETIALLQETLEKSAFKVSHCETFEEEDDTLEQFEAFNKLQRELLRPLIQDAIDNGGQGKAKGILQTMSLLVDLNLKF</sequence>
<reference evidence="2" key="1">
    <citation type="submission" date="2016-11" db="UniProtKB">
        <authorList>
            <consortium name="WormBaseParasite"/>
        </authorList>
    </citation>
    <scope>IDENTIFICATION</scope>
    <source>
        <strain evidence="2">KR3021</strain>
    </source>
</reference>
<evidence type="ECO:0000313" key="2">
    <source>
        <dbReference type="WBParaSite" id="RSKR_0000318500.1"/>
    </source>
</evidence>
<proteinExistence type="predicted"/>
<dbReference type="WBParaSite" id="RSKR_0000318500.1">
    <property type="protein sequence ID" value="RSKR_0000318500.1"/>
    <property type="gene ID" value="RSKR_0000318500"/>
</dbReference>
<organism evidence="1 2">
    <name type="scientific">Rhabditophanes sp. KR3021</name>
    <dbReference type="NCBI Taxonomy" id="114890"/>
    <lineage>
        <taxon>Eukaryota</taxon>
        <taxon>Metazoa</taxon>
        <taxon>Ecdysozoa</taxon>
        <taxon>Nematoda</taxon>
        <taxon>Chromadorea</taxon>
        <taxon>Rhabditida</taxon>
        <taxon>Tylenchina</taxon>
        <taxon>Panagrolaimomorpha</taxon>
        <taxon>Strongyloidoidea</taxon>
        <taxon>Alloionematidae</taxon>
        <taxon>Rhabditophanes</taxon>
    </lineage>
</organism>
<protein>
    <submittedName>
        <fullName evidence="2">WAPL domain-containing protein</fullName>
    </submittedName>
</protein>
<evidence type="ECO:0000313" key="1">
    <source>
        <dbReference type="Proteomes" id="UP000095286"/>
    </source>
</evidence>
<dbReference type="Proteomes" id="UP000095286">
    <property type="component" value="Unplaced"/>
</dbReference>
<name>A0AC35TQX7_9BILA</name>
<accession>A0AC35TQX7</accession>